<organism evidence="3 4">
    <name type="scientific">Pseudoclavibacter chungangensis</name>
    <dbReference type="NCBI Taxonomy" id="587635"/>
    <lineage>
        <taxon>Bacteria</taxon>
        <taxon>Bacillati</taxon>
        <taxon>Actinomycetota</taxon>
        <taxon>Actinomycetes</taxon>
        <taxon>Micrococcales</taxon>
        <taxon>Microbacteriaceae</taxon>
        <taxon>Pseudoclavibacter</taxon>
    </lineage>
</organism>
<proteinExistence type="predicted"/>
<gene>
    <name evidence="3" type="ORF">F8O01_15095</name>
</gene>
<keyword evidence="4" id="KW-1185">Reference proteome</keyword>
<dbReference type="EMBL" id="WBJZ01000023">
    <property type="protein sequence ID" value="KAB1653402.1"/>
    <property type="molecule type" value="Genomic_DNA"/>
</dbReference>
<feature type="region of interest" description="Disordered" evidence="1">
    <location>
        <begin position="39"/>
        <end position="64"/>
    </location>
</feature>
<dbReference type="Proteomes" id="UP000467240">
    <property type="component" value="Unassembled WGS sequence"/>
</dbReference>
<dbReference type="AlphaFoldDB" id="A0A7J5BN40"/>
<evidence type="ECO:0000256" key="1">
    <source>
        <dbReference type="SAM" id="MobiDB-lite"/>
    </source>
</evidence>
<evidence type="ECO:0000313" key="4">
    <source>
        <dbReference type="Proteomes" id="UP000467240"/>
    </source>
</evidence>
<comment type="caution">
    <text evidence="3">The sequence shown here is derived from an EMBL/GenBank/DDBJ whole genome shotgun (WGS) entry which is preliminary data.</text>
</comment>
<sequence>MTRGSRLVARCSLCAARGSRLAARCSLLVVRGSRLVARAPVTRPTAHYHPPSATRPSPKRSVSRLQNLESDRFSVLHL</sequence>
<reference evidence="3 4" key="1">
    <citation type="submission" date="2019-09" db="EMBL/GenBank/DDBJ databases">
        <title>Phylogeny of genus Pseudoclavibacter and closely related genus.</title>
        <authorList>
            <person name="Li Y."/>
        </authorList>
    </citation>
    <scope>NUCLEOTIDE SEQUENCE [LARGE SCALE GENOMIC DNA]</scope>
    <source>
        <strain evidence="3 4">DSM 23821</strain>
    </source>
</reference>
<feature type="signal peptide" evidence="2">
    <location>
        <begin position="1"/>
        <end position="22"/>
    </location>
</feature>
<protein>
    <submittedName>
        <fullName evidence="3">Uncharacterized protein</fullName>
    </submittedName>
</protein>
<accession>A0A7J5BN40</accession>
<evidence type="ECO:0000256" key="2">
    <source>
        <dbReference type="SAM" id="SignalP"/>
    </source>
</evidence>
<name>A0A7J5BN40_9MICO</name>
<evidence type="ECO:0000313" key="3">
    <source>
        <dbReference type="EMBL" id="KAB1653402.1"/>
    </source>
</evidence>
<keyword evidence="2" id="KW-0732">Signal</keyword>
<feature type="chain" id="PRO_5029615702" evidence="2">
    <location>
        <begin position="23"/>
        <end position="78"/>
    </location>
</feature>